<dbReference type="EMBL" id="AP019831">
    <property type="protein sequence ID" value="BBM45584.1"/>
    <property type="molecule type" value="Genomic_DNA"/>
</dbReference>
<dbReference type="PROSITE" id="PS00109">
    <property type="entry name" value="PROTEIN_KINASE_TYR"/>
    <property type="match status" value="1"/>
</dbReference>
<dbReference type="InterPro" id="IPR011009">
    <property type="entry name" value="Kinase-like_dom_sf"/>
</dbReference>
<accession>A0A510K268</accession>
<evidence type="ECO:0000313" key="4">
    <source>
        <dbReference type="Proteomes" id="UP000422644"/>
    </source>
</evidence>
<dbReference type="PANTHER" id="PTHR24347">
    <property type="entry name" value="SERINE/THREONINE-PROTEIN KINASE"/>
    <property type="match status" value="1"/>
</dbReference>
<dbReference type="PROSITE" id="PS00107">
    <property type="entry name" value="PROTEIN_KINASE_ATP"/>
    <property type="match status" value="1"/>
</dbReference>
<gene>
    <name evidence="3" type="ORF">JMUB3870_1704</name>
</gene>
<proteinExistence type="predicted"/>
<protein>
    <recommendedName>
        <fullName evidence="2">Protein kinase domain-containing protein</fullName>
    </recommendedName>
</protein>
<name>A0A510K268_9FUSO</name>
<dbReference type="InterPro" id="IPR017441">
    <property type="entry name" value="Protein_kinase_ATP_BS"/>
</dbReference>
<feature type="binding site" evidence="1">
    <location>
        <position position="185"/>
    </location>
    <ligand>
        <name>ATP</name>
        <dbReference type="ChEBI" id="CHEBI:30616"/>
    </ligand>
</feature>
<dbReference type="Proteomes" id="UP000422644">
    <property type="component" value="Chromosome"/>
</dbReference>
<dbReference type="SUPFAM" id="SSF56112">
    <property type="entry name" value="Protein kinase-like (PK-like)"/>
    <property type="match status" value="1"/>
</dbReference>
<evidence type="ECO:0000256" key="1">
    <source>
        <dbReference type="PROSITE-ProRule" id="PRU10141"/>
    </source>
</evidence>
<organism evidence="3 4">
    <name type="scientific">Leptotrichia trevisanii</name>
    <dbReference type="NCBI Taxonomy" id="109328"/>
    <lineage>
        <taxon>Bacteria</taxon>
        <taxon>Fusobacteriati</taxon>
        <taxon>Fusobacteriota</taxon>
        <taxon>Fusobacteriia</taxon>
        <taxon>Fusobacteriales</taxon>
        <taxon>Leptotrichiaceae</taxon>
        <taxon>Leptotrichia</taxon>
    </lineage>
</organism>
<dbReference type="InterPro" id="IPR000719">
    <property type="entry name" value="Prot_kinase_dom"/>
</dbReference>
<dbReference type="PROSITE" id="PS50011">
    <property type="entry name" value="PROTEIN_KINASE_DOM"/>
    <property type="match status" value="1"/>
</dbReference>
<dbReference type="GO" id="GO:0005524">
    <property type="term" value="F:ATP binding"/>
    <property type="evidence" value="ECO:0007669"/>
    <property type="project" value="UniProtKB-UniRule"/>
</dbReference>
<evidence type="ECO:0000313" key="3">
    <source>
        <dbReference type="EMBL" id="BBM45584.1"/>
    </source>
</evidence>
<keyword evidence="1" id="KW-0547">Nucleotide-binding</keyword>
<reference evidence="3 4" key="1">
    <citation type="submission" date="2019-07" db="EMBL/GenBank/DDBJ databases">
        <title>Complete Genome Sequence of Leptotrichia trevisanii Strain JMUB3870.</title>
        <authorList>
            <person name="Watanabe S."/>
            <person name="Cui L."/>
        </authorList>
    </citation>
    <scope>NUCLEOTIDE SEQUENCE [LARGE SCALE GENOMIC DNA]</scope>
    <source>
        <strain evidence="3 4">JMUB3870</strain>
    </source>
</reference>
<sequence>MSEEGKCKKMELAKGEKNFLKNVVEDLRELGKFSIKYKEIYEFEDENLSLVCSSFQNWLNNIFTYMNSRLQARYFHANDSRDFMELNEKIEEFVSNLYKQKIALRKEYSDKISEINTFISKYNGTNVPESFLKIDIIKTEPVFYFEETIVKKDKKIKLEIIGEGSYAKVYKYYDEDYEEWFAVKKLKGEDSKEIERFRREFSTMEKLNSPFIVKVYKYLESENKYIMEYLDTTLFDYIQKTKPNMEKIKQIIRQILGCFLYLSQNDILHRDISPYNILIKKYDNNVLIKVSDFGLVKTEESFLTSTNTDIKGSLNDPQLRVVGFKNYEIRHETYALSQLITFLLTGKRNFSNIKNKKIKAFIEKGMSDLENRFQNMEEFSTEVKKLLRELN</sequence>
<keyword evidence="4" id="KW-1185">Reference proteome</keyword>
<keyword evidence="1" id="KW-0067">ATP-binding</keyword>
<dbReference type="Gene3D" id="1.10.510.10">
    <property type="entry name" value="Transferase(Phosphotransferase) domain 1"/>
    <property type="match status" value="1"/>
</dbReference>
<feature type="domain" description="Protein kinase" evidence="2">
    <location>
        <begin position="155"/>
        <end position="391"/>
    </location>
</feature>
<dbReference type="GO" id="GO:0004672">
    <property type="term" value="F:protein kinase activity"/>
    <property type="evidence" value="ECO:0007669"/>
    <property type="project" value="InterPro"/>
</dbReference>
<dbReference type="Pfam" id="PF00069">
    <property type="entry name" value="Pkinase"/>
    <property type="match status" value="1"/>
</dbReference>
<evidence type="ECO:0000259" key="2">
    <source>
        <dbReference type="PROSITE" id="PS50011"/>
    </source>
</evidence>
<dbReference type="AlphaFoldDB" id="A0A510K268"/>
<dbReference type="InterPro" id="IPR008266">
    <property type="entry name" value="Tyr_kinase_AS"/>
</dbReference>